<organism evidence="3 4">
    <name type="scientific">Thalassobacterium maritimum</name>
    <dbReference type="NCBI Taxonomy" id="3041265"/>
    <lineage>
        <taxon>Bacteria</taxon>
        <taxon>Pseudomonadati</taxon>
        <taxon>Verrucomicrobiota</taxon>
        <taxon>Opitutia</taxon>
        <taxon>Puniceicoccales</taxon>
        <taxon>Coraliomargaritaceae</taxon>
        <taxon>Thalassobacterium</taxon>
    </lineage>
</organism>
<dbReference type="PANTHER" id="PTHR34351:SF1">
    <property type="entry name" value="SLR1927 PROTEIN"/>
    <property type="match status" value="1"/>
</dbReference>
<evidence type="ECO:0000313" key="4">
    <source>
        <dbReference type="Proteomes" id="UP001225316"/>
    </source>
</evidence>
<protein>
    <submittedName>
        <fullName evidence="3">DUF58 domain-containing protein</fullName>
    </submittedName>
</protein>
<reference evidence="3 4" key="1">
    <citation type="submission" date="2023-04" db="EMBL/GenBank/DDBJ databases">
        <title>A novel bacteria isolated from coastal sediment.</title>
        <authorList>
            <person name="Liu X.-J."/>
            <person name="Du Z.-J."/>
        </authorList>
    </citation>
    <scope>NUCLEOTIDE SEQUENCE [LARGE SCALE GENOMIC DNA]</scope>
    <source>
        <strain evidence="3 4">SDUM461003</strain>
    </source>
</reference>
<feature type="transmembrane region" description="Helical" evidence="1">
    <location>
        <begin position="73"/>
        <end position="92"/>
    </location>
</feature>
<keyword evidence="1" id="KW-0812">Transmembrane</keyword>
<dbReference type="Pfam" id="PF01882">
    <property type="entry name" value="DUF58"/>
    <property type="match status" value="1"/>
</dbReference>
<keyword evidence="1" id="KW-0472">Membrane</keyword>
<accession>A0ABU1AUT4</accession>
<evidence type="ECO:0000313" key="3">
    <source>
        <dbReference type="EMBL" id="MDQ8207407.1"/>
    </source>
</evidence>
<keyword evidence="1" id="KW-1133">Transmembrane helix</keyword>
<dbReference type="InterPro" id="IPR002881">
    <property type="entry name" value="DUF58"/>
</dbReference>
<comment type="caution">
    <text evidence="3">The sequence shown here is derived from an EMBL/GenBank/DDBJ whole genome shotgun (WGS) entry which is preliminary data.</text>
</comment>
<sequence>MTDSHIEVSRWHDWTDPDFFMEGRQQERRILPLFMRQILPKQLQRTKLTLTGWMLIIVALGIGSAAYNTSSNILFMTLSLLLSSLVLSGILAQVNFRKLNWSLAAPEHLQVGEVGMAEVALKNEKQLFPSMSVVFRVSSTADPAGQSLYLARSISAGASASLEWTFVPEKRGPFMVRLHGVESHFPFGFLLKGLSALTEETIWVWPTRVDYSFAPTVDGRRHQTGVSRRQAGAGNDLLNVRNYEAGDPPRLIHWKATARMNRLMVRQLAQEGQSGFHVRVDVPDRDWNAEQVETLCSTACALAEDLFHAGRLETVSVGDEAVAVRGLREVHAFFDQLARLEYAPHLVMTEAGADQQRRNLISFRPCGESGVSIHVNGEQAGEA</sequence>
<dbReference type="RefSeq" id="WP_308949544.1">
    <property type="nucleotide sequence ID" value="NZ_JARXHW010000014.1"/>
</dbReference>
<feature type="domain" description="DUF58" evidence="2">
    <location>
        <begin position="240"/>
        <end position="285"/>
    </location>
</feature>
<evidence type="ECO:0000259" key="2">
    <source>
        <dbReference type="Pfam" id="PF01882"/>
    </source>
</evidence>
<proteinExistence type="predicted"/>
<evidence type="ECO:0000256" key="1">
    <source>
        <dbReference type="SAM" id="Phobius"/>
    </source>
</evidence>
<gene>
    <name evidence="3" type="ORF">QEH52_07800</name>
</gene>
<keyword evidence="4" id="KW-1185">Reference proteome</keyword>
<name>A0ABU1AUT4_9BACT</name>
<dbReference type="PANTHER" id="PTHR34351">
    <property type="entry name" value="SLR1927 PROTEIN-RELATED"/>
    <property type="match status" value="1"/>
</dbReference>
<dbReference type="Proteomes" id="UP001225316">
    <property type="component" value="Unassembled WGS sequence"/>
</dbReference>
<dbReference type="EMBL" id="JARXHW010000014">
    <property type="protein sequence ID" value="MDQ8207407.1"/>
    <property type="molecule type" value="Genomic_DNA"/>
</dbReference>
<feature type="transmembrane region" description="Helical" evidence="1">
    <location>
        <begin position="48"/>
        <end position="67"/>
    </location>
</feature>